<keyword evidence="1" id="KW-0472">Membrane</keyword>
<dbReference type="Proteomes" id="UP000070352">
    <property type="component" value="Unassembled WGS sequence"/>
</dbReference>
<keyword evidence="3" id="KW-1185">Reference proteome</keyword>
<accession>A0A135L4Z3</accession>
<feature type="transmembrane region" description="Helical" evidence="1">
    <location>
        <begin position="24"/>
        <end position="42"/>
    </location>
</feature>
<protein>
    <submittedName>
        <fullName evidence="2">Uncharacterized protein</fullName>
    </submittedName>
</protein>
<dbReference type="AlphaFoldDB" id="A0A135L4Z3"/>
<evidence type="ECO:0000256" key="1">
    <source>
        <dbReference type="SAM" id="Phobius"/>
    </source>
</evidence>
<reference evidence="2 3" key="1">
    <citation type="submission" date="2016-02" db="EMBL/GenBank/DDBJ databases">
        <title>Draft Genome for Tepidibacillus decaturensis nov. sp. Strain Z9, an Anaerobic, Moderately Thermophilic and Heterotrophic Bacterium from Deep Subsurface of the Illinois Basin, USA.</title>
        <authorList>
            <person name="Dong Y."/>
            <person name="Chang J.Y."/>
            <person name="Sanford R."/>
            <person name="Fouke B.W."/>
        </authorList>
    </citation>
    <scope>NUCLEOTIDE SEQUENCE [LARGE SCALE GENOMIC DNA]</scope>
    <source>
        <strain evidence="2 3">Z9</strain>
    </source>
</reference>
<proteinExistence type="predicted"/>
<dbReference type="Pfam" id="PF12841">
    <property type="entry name" value="YvrJ"/>
    <property type="match status" value="1"/>
</dbReference>
<comment type="caution">
    <text evidence="2">The sequence shown here is derived from an EMBL/GenBank/DDBJ whole genome shotgun (WGS) entry which is preliminary data.</text>
</comment>
<dbReference type="EMBL" id="LSKU01000001">
    <property type="protein sequence ID" value="KXG43933.1"/>
    <property type="molecule type" value="Genomic_DNA"/>
</dbReference>
<gene>
    <name evidence="2" type="ORF">U473_07880</name>
</gene>
<keyword evidence="1" id="KW-0812">Transmembrane</keyword>
<evidence type="ECO:0000313" key="3">
    <source>
        <dbReference type="Proteomes" id="UP000070352"/>
    </source>
</evidence>
<name>A0A135L4Z3_9BACI</name>
<keyword evidence="1" id="KW-1133">Transmembrane helix</keyword>
<dbReference type="InterPro" id="IPR024419">
    <property type="entry name" value="YvrJ"/>
</dbReference>
<organism evidence="2 3">
    <name type="scientific">Tepidibacillus decaturensis</name>
    <dbReference type="NCBI Taxonomy" id="1413211"/>
    <lineage>
        <taxon>Bacteria</taxon>
        <taxon>Bacillati</taxon>
        <taxon>Bacillota</taxon>
        <taxon>Bacilli</taxon>
        <taxon>Bacillales</taxon>
        <taxon>Bacillaceae</taxon>
        <taxon>Tepidibacillus</taxon>
    </lineage>
</organism>
<dbReference type="STRING" id="1413211.U473_07880"/>
<sequence>MNVNDMDIMIMIFARKERRTMEQWIPMIGEVGFPIIVTLYLLTRIEGKIDVLSHSITELTNSINKFQKQE</sequence>
<evidence type="ECO:0000313" key="2">
    <source>
        <dbReference type="EMBL" id="KXG43933.1"/>
    </source>
</evidence>